<keyword evidence="6 14" id="KW-0808">Transferase</keyword>
<dbReference type="InterPro" id="IPR002201">
    <property type="entry name" value="Glyco_trans_9"/>
</dbReference>
<sequence length="344" mass="39676">MKIAIIRLSALGDIIQSAVVLQFIKKFKKDIEIHWFVDEKFEGILKNHPLIDKLYALPLKDKKIIQSLKILLEARKNNYNAVMDLQGLVKSAIVSRILSRNNFGFDKNSLKESFAHNFYNQKLNIDYNENVFVRYLGLTSFMLNKYFDPKDLAFKEDVFSVDEKLKQLLSEKMQLTKNKKNMLIHVGSSEENKIYPKTKLALLCKLIIKEFPEIKIFLGWGNLKEYEFAKEVIELGAISQDNIEIAPKFSLEELIVFTKSMDLIIGNDSGPTHLAFALNRPSITIFGATWDTRVCFRTPINKTISAGKKFNTSIKFRFDRSDFCINTIEEEDILKLAKELLGDE</sequence>
<keyword evidence="4" id="KW-0997">Cell inner membrane</keyword>
<dbReference type="GO" id="GO:0005886">
    <property type="term" value="C:plasma membrane"/>
    <property type="evidence" value="ECO:0007669"/>
    <property type="project" value="UniProtKB-SubCell"/>
</dbReference>
<keyword evidence="5" id="KW-0328">Glycosyltransferase</keyword>
<evidence type="ECO:0000256" key="10">
    <source>
        <dbReference type="ARBA" id="ARBA00044041"/>
    </source>
</evidence>
<gene>
    <name evidence="14" type="primary">waaC</name>
    <name evidence="14" type="ORF">E5B80_00905</name>
</gene>
<dbReference type="InterPro" id="IPR011908">
    <property type="entry name" value="LipoPS_heptosylTferase-I"/>
</dbReference>
<comment type="subcellular location">
    <subcellularLocation>
        <location evidence="1">Cell inner membrane</location>
        <topology evidence="1">Peripheral membrane protein</topology>
        <orientation evidence="1">Cytoplasmic side</orientation>
    </subcellularLocation>
</comment>
<proteinExistence type="inferred from homology"/>
<evidence type="ECO:0000256" key="4">
    <source>
        <dbReference type="ARBA" id="ARBA00022519"/>
    </source>
</evidence>
<dbReference type="GO" id="GO:0005829">
    <property type="term" value="C:cytosol"/>
    <property type="evidence" value="ECO:0007669"/>
    <property type="project" value="TreeGrafter"/>
</dbReference>
<evidence type="ECO:0000256" key="6">
    <source>
        <dbReference type="ARBA" id="ARBA00022679"/>
    </source>
</evidence>
<comment type="catalytic activity">
    <reaction evidence="13">
        <text>an alpha-Kdo-(2-&gt;4)-alpha-Kdo-(2-&gt;6)-lipid A + ADP-L-glycero-beta-D-manno-heptose = an L-alpha-D-Hep-(1-&gt;5)-[alpha-Kdo-(2-&gt;4)]-alpha-Kdo-(2-&gt;6)-lipid A + ADP + H(+)</text>
        <dbReference type="Rhea" id="RHEA:74067"/>
        <dbReference type="ChEBI" id="CHEBI:15378"/>
        <dbReference type="ChEBI" id="CHEBI:61506"/>
        <dbReference type="ChEBI" id="CHEBI:176431"/>
        <dbReference type="ChEBI" id="CHEBI:193068"/>
        <dbReference type="ChEBI" id="CHEBI:456216"/>
        <dbReference type="EC" id="2.4.99.23"/>
    </reaction>
</comment>
<keyword evidence="3" id="KW-1003">Cell membrane</keyword>
<dbReference type="PANTHER" id="PTHR30160">
    <property type="entry name" value="TETRAACYLDISACCHARIDE 4'-KINASE-RELATED"/>
    <property type="match status" value="1"/>
</dbReference>
<dbReference type="GO" id="GO:0008713">
    <property type="term" value="F:ADP-heptose-lipopolysaccharide heptosyltransferase activity"/>
    <property type="evidence" value="ECO:0007669"/>
    <property type="project" value="TreeGrafter"/>
</dbReference>
<protein>
    <recommendedName>
        <fullName evidence="11">Lipopolysaccharide heptosyltransferase 1</fullName>
        <ecNumber evidence="10">2.4.99.23</ecNumber>
    </recommendedName>
    <alternativeName>
        <fullName evidence="12">ADP-heptose:lipopolysaccharide heptosyltransferase I</fullName>
    </alternativeName>
</protein>
<dbReference type="CDD" id="cd03789">
    <property type="entry name" value="GT9_LPS_heptosyltransferase"/>
    <property type="match status" value="1"/>
</dbReference>
<dbReference type="InterPro" id="IPR051199">
    <property type="entry name" value="LPS_LOS_Heptosyltrfase"/>
</dbReference>
<dbReference type="GO" id="GO:0009244">
    <property type="term" value="P:lipopolysaccharide core region biosynthetic process"/>
    <property type="evidence" value="ECO:0007669"/>
    <property type="project" value="InterPro"/>
</dbReference>
<dbReference type="EMBL" id="AACCAN010000002">
    <property type="protein sequence ID" value="EAJ9570969.1"/>
    <property type="molecule type" value="Genomic_DNA"/>
</dbReference>
<accession>A0A5T0J959</accession>
<dbReference type="AlphaFoldDB" id="A0A5T0J959"/>
<dbReference type="Pfam" id="PF01075">
    <property type="entry name" value="Glyco_transf_9"/>
    <property type="match status" value="1"/>
</dbReference>
<evidence type="ECO:0000256" key="7">
    <source>
        <dbReference type="ARBA" id="ARBA00022985"/>
    </source>
</evidence>
<evidence type="ECO:0000256" key="13">
    <source>
        <dbReference type="ARBA" id="ARBA00049201"/>
    </source>
</evidence>
<evidence type="ECO:0000256" key="5">
    <source>
        <dbReference type="ARBA" id="ARBA00022676"/>
    </source>
</evidence>
<organism evidence="14">
    <name type="scientific">Campylobacter coli</name>
    <dbReference type="NCBI Taxonomy" id="195"/>
    <lineage>
        <taxon>Bacteria</taxon>
        <taxon>Pseudomonadati</taxon>
        <taxon>Campylobacterota</taxon>
        <taxon>Epsilonproteobacteria</taxon>
        <taxon>Campylobacterales</taxon>
        <taxon>Campylobacteraceae</taxon>
        <taxon>Campylobacter</taxon>
    </lineage>
</organism>
<comment type="caution">
    <text evidence="14">The sequence shown here is derived from an EMBL/GenBank/DDBJ whole genome shotgun (WGS) entry which is preliminary data.</text>
</comment>
<evidence type="ECO:0000256" key="2">
    <source>
        <dbReference type="ARBA" id="ARBA00004713"/>
    </source>
</evidence>
<evidence type="ECO:0000256" key="12">
    <source>
        <dbReference type="ARBA" id="ARBA00044330"/>
    </source>
</evidence>
<dbReference type="PANTHER" id="PTHR30160:SF19">
    <property type="entry name" value="LIPOPOLYSACCHARIDE HEPTOSYLTRANSFERASE 1"/>
    <property type="match status" value="1"/>
</dbReference>
<keyword evidence="7" id="KW-0448">Lipopolysaccharide biosynthesis</keyword>
<name>A0A5T0J959_CAMCO</name>
<dbReference type="EC" id="2.4.99.23" evidence="10"/>
<evidence type="ECO:0000256" key="9">
    <source>
        <dbReference type="ARBA" id="ARBA00043995"/>
    </source>
</evidence>
<evidence type="ECO:0000256" key="11">
    <source>
        <dbReference type="ARBA" id="ARBA00044190"/>
    </source>
</evidence>
<comment type="similarity">
    <text evidence="9">Belongs to the glycosyltransferase 9 family.</text>
</comment>
<dbReference type="NCBIfam" id="TIGR02193">
    <property type="entry name" value="heptsyl_trn_I"/>
    <property type="match status" value="1"/>
</dbReference>
<evidence type="ECO:0000256" key="1">
    <source>
        <dbReference type="ARBA" id="ARBA00004515"/>
    </source>
</evidence>
<dbReference type="SUPFAM" id="SSF53756">
    <property type="entry name" value="UDP-Glycosyltransferase/glycogen phosphorylase"/>
    <property type="match status" value="1"/>
</dbReference>
<keyword evidence="8" id="KW-0472">Membrane</keyword>
<reference evidence="14" key="1">
    <citation type="submission" date="2019-04" db="EMBL/GenBank/DDBJ databases">
        <authorList>
            <consortium name="NARMS: The National Antimicrobial Resistance Monitoring System"/>
        </authorList>
    </citation>
    <scope>NUCLEOTIDE SEQUENCE</scope>
    <source>
        <strain evidence="14">FSIS11918609</strain>
    </source>
</reference>
<evidence type="ECO:0000313" key="14">
    <source>
        <dbReference type="EMBL" id="EAJ9570969.1"/>
    </source>
</evidence>
<comment type="pathway">
    <text evidence="2">Bacterial outer membrane biogenesis; LPS core biosynthesis.</text>
</comment>
<evidence type="ECO:0000256" key="3">
    <source>
        <dbReference type="ARBA" id="ARBA00022475"/>
    </source>
</evidence>
<dbReference type="Gene3D" id="3.40.50.2000">
    <property type="entry name" value="Glycogen Phosphorylase B"/>
    <property type="match status" value="2"/>
</dbReference>
<evidence type="ECO:0000256" key="8">
    <source>
        <dbReference type="ARBA" id="ARBA00023136"/>
    </source>
</evidence>